<accession>A0AAN7C6X9</accession>
<evidence type="ECO:0000313" key="2">
    <source>
        <dbReference type="Proteomes" id="UP001303760"/>
    </source>
</evidence>
<dbReference type="AlphaFoldDB" id="A0AAN7C6X9"/>
<keyword evidence="2" id="KW-1185">Reference proteome</keyword>
<proteinExistence type="predicted"/>
<evidence type="ECO:0000313" key="1">
    <source>
        <dbReference type="EMBL" id="KAK4236066.1"/>
    </source>
</evidence>
<gene>
    <name evidence="1" type="ORF">C8A03DRAFT_36048</name>
</gene>
<name>A0AAN7C6X9_9PEZI</name>
<dbReference type="Proteomes" id="UP001303760">
    <property type="component" value="Unassembled WGS sequence"/>
</dbReference>
<reference evidence="1" key="2">
    <citation type="submission" date="2023-05" db="EMBL/GenBank/DDBJ databases">
        <authorList>
            <consortium name="Lawrence Berkeley National Laboratory"/>
            <person name="Steindorff A."/>
            <person name="Hensen N."/>
            <person name="Bonometti L."/>
            <person name="Westerberg I."/>
            <person name="Brannstrom I.O."/>
            <person name="Guillou S."/>
            <person name="Cros-Aarteil S."/>
            <person name="Calhoun S."/>
            <person name="Haridas S."/>
            <person name="Kuo A."/>
            <person name="Mondo S."/>
            <person name="Pangilinan J."/>
            <person name="Riley R."/>
            <person name="Labutti K."/>
            <person name="Andreopoulos B."/>
            <person name="Lipzen A."/>
            <person name="Chen C."/>
            <person name="Yanf M."/>
            <person name="Daum C."/>
            <person name="Ng V."/>
            <person name="Clum A."/>
            <person name="Ohm R."/>
            <person name="Martin F."/>
            <person name="Silar P."/>
            <person name="Natvig D."/>
            <person name="Lalanne C."/>
            <person name="Gautier V."/>
            <person name="Ament-Velasquez S.L."/>
            <person name="Kruys A."/>
            <person name="Hutchinson M.I."/>
            <person name="Powell A.J."/>
            <person name="Barry K."/>
            <person name="Miller A.N."/>
            <person name="Grigoriev I.V."/>
            <person name="Debuchy R."/>
            <person name="Gladieux P."/>
            <person name="Thoren M.H."/>
            <person name="Johannesson H."/>
        </authorList>
    </citation>
    <scope>NUCLEOTIDE SEQUENCE</scope>
    <source>
        <strain evidence="1">CBS 532.94</strain>
    </source>
</reference>
<comment type="caution">
    <text evidence="1">The sequence shown here is derived from an EMBL/GenBank/DDBJ whole genome shotgun (WGS) entry which is preliminary data.</text>
</comment>
<organism evidence="1 2">
    <name type="scientific">Achaetomium macrosporum</name>
    <dbReference type="NCBI Taxonomy" id="79813"/>
    <lineage>
        <taxon>Eukaryota</taxon>
        <taxon>Fungi</taxon>
        <taxon>Dikarya</taxon>
        <taxon>Ascomycota</taxon>
        <taxon>Pezizomycotina</taxon>
        <taxon>Sordariomycetes</taxon>
        <taxon>Sordariomycetidae</taxon>
        <taxon>Sordariales</taxon>
        <taxon>Chaetomiaceae</taxon>
        <taxon>Achaetomium</taxon>
    </lineage>
</organism>
<protein>
    <submittedName>
        <fullName evidence="1">Uncharacterized protein</fullName>
    </submittedName>
</protein>
<reference evidence="1" key="1">
    <citation type="journal article" date="2023" name="Mol. Phylogenet. Evol.">
        <title>Genome-scale phylogeny and comparative genomics of the fungal order Sordariales.</title>
        <authorList>
            <person name="Hensen N."/>
            <person name="Bonometti L."/>
            <person name="Westerberg I."/>
            <person name="Brannstrom I.O."/>
            <person name="Guillou S."/>
            <person name="Cros-Aarteil S."/>
            <person name="Calhoun S."/>
            <person name="Haridas S."/>
            <person name="Kuo A."/>
            <person name="Mondo S."/>
            <person name="Pangilinan J."/>
            <person name="Riley R."/>
            <person name="LaButti K."/>
            <person name="Andreopoulos B."/>
            <person name="Lipzen A."/>
            <person name="Chen C."/>
            <person name="Yan M."/>
            <person name="Daum C."/>
            <person name="Ng V."/>
            <person name="Clum A."/>
            <person name="Steindorff A."/>
            <person name="Ohm R.A."/>
            <person name="Martin F."/>
            <person name="Silar P."/>
            <person name="Natvig D.O."/>
            <person name="Lalanne C."/>
            <person name="Gautier V."/>
            <person name="Ament-Velasquez S.L."/>
            <person name="Kruys A."/>
            <person name="Hutchinson M.I."/>
            <person name="Powell A.J."/>
            <person name="Barry K."/>
            <person name="Miller A.N."/>
            <person name="Grigoriev I.V."/>
            <person name="Debuchy R."/>
            <person name="Gladieux P."/>
            <person name="Hiltunen Thoren M."/>
            <person name="Johannesson H."/>
        </authorList>
    </citation>
    <scope>NUCLEOTIDE SEQUENCE</scope>
    <source>
        <strain evidence="1">CBS 532.94</strain>
    </source>
</reference>
<dbReference type="EMBL" id="MU860216">
    <property type="protein sequence ID" value="KAK4236066.1"/>
    <property type="molecule type" value="Genomic_DNA"/>
</dbReference>
<sequence>MFNVPRTVEDVPMDDPIHWTIVCLTPAYFWGDQSVYTICQAPTLRAQSTYYVANALAGVVNCWLGVAGWVDALADSSHVLRLQDHLQNILFDDDAFSTSKRYF</sequence>